<gene>
    <name evidence="2" type="ORF">RR46_05681</name>
</gene>
<protein>
    <recommendedName>
        <fullName evidence="4">MD-2-related lipid-recognition domain-containing protein</fullName>
    </recommendedName>
</protein>
<evidence type="ECO:0000313" key="3">
    <source>
        <dbReference type="Proteomes" id="UP000053268"/>
    </source>
</evidence>
<reference evidence="2 3" key="1">
    <citation type="journal article" date="2015" name="Nat. Commun.">
        <title>Outbred genome sequencing and CRISPR/Cas9 gene editing in butterflies.</title>
        <authorList>
            <person name="Li X."/>
            <person name="Fan D."/>
            <person name="Zhang W."/>
            <person name="Liu G."/>
            <person name="Zhang L."/>
            <person name="Zhao L."/>
            <person name="Fang X."/>
            <person name="Chen L."/>
            <person name="Dong Y."/>
            <person name="Chen Y."/>
            <person name="Ding Y."/>
            <person name="Zhao R."/>
            <person name="Feng M."/>
            <person name="Zhu Y."/>
            <person name="Feng Y."/>
            <person name="Jiang X."/>
            <person name="Zhu D."/>
            <person name="Xiang H."/>
            <person name="Feng X."/>
            <person name="Li S."/>
            <person name="Wang J."/>
            <person name="Zhang G."/>
            <person name="Kronforst M.R."/>
            <person name="Wang W."/>
        </authorList>
    </citation>
    <scope>NUCLEOTIDE SEQUENCE [LARGE SCALE GENOMIC DNA]</scope>
    <source>
        <strain evidence="2">Ya'a_city_454_Px</strain>
        <tissue evidence="2">Whole body</tissue>
    </source>
</reference>
<accession>A0A194PWD1</accession>
<dbReference type="Proteomes" id="UP000053268">
    <property type="component" value="Unassembled WGS sequence"/>
</dbReference>
<dbReference type="EMBL" id="KQ459591">
    <property type="protein sequence ID" value="KPI97064.1"/>
    <property type="molecule type" value="Genomic_DNA"/>
</dbReference>
<name>A0A194PWD1_PAPXU</name>
<dbReference type="InterPro" id="IPR036846">
    <property type="entry name" value="GM2-AP_sf"/>
</dbReference>
<evidence type="ECO:0000256" key="1">
    <source>
        <dbReference type="ARBA" id="ARBA00022729"/>
    </source>
</evidence>
<evidence type="ECO:0000313" key="2">
    <source>
        <dbReference type="EMBL" id="KPI97064.1"/>
    </source>
</evidence>
<dbReference type="PANTHER" id="PTHR20898">
    <property type="entry name" value="DAEDALUS ON 3-RELATED-RELATED"/>
    <property type="match status" value="1"/>
</dbReference>
<keyword evidence="3" id="KW-1185">Reference proteome</keyword>
<sequence>IRSSNPKYITNCTATAARTSDHSLITNMTGTTLVTYNNNVSIAIILQMKSGRNFKLTYKICEVVQVKWLTDFMKKYTNLPHTCPFKPATYNFYNMHLPPKNMPIPIPERDFEVVLQVFVTDTKEIIVDIVTILHLEKKKKIEKIVVE</sequence>
<dbReference type="AlphaFoldDB" id="A0A194PWD1"/>
<organism evidence="2 3">
    <name type="scientific">Papilio xuthus</name>
    <name type="common">Asian swallowtail butterfly</name>
    <dbReference type="NCBI Taxonomy" id="66420"/>
    <lineage>
        <taxon>Eukaryota</taxon>
        <taxon>Metazoa</taxon>
        <taxon>Ecdysozoa</taxon>
        <taxon>Arthropoda</taxon>
        <taxon>Hexapoda</taxon>
        <taxon>Insecta</taxon>
        <taxon>Pterygota</taxon>
        <taxon>Neoptera</taxon>
        <taxon>Endopterygota</taxon>
        <taxon>Lepidoptera</taxon>
        <taxon>Glossata</taxon>
        <taxon>Ditrysia</taxon>
        <taxon>Papilionoidea</taxon>
        <taxon>Papilionidae</taxon>
        <taxon>Papilioninae</taxon>
        <taxon>Papilio</taxon>
    </lineage>
</organism>
<dbReference type="Gene3D" id="2.70.220.10">
    <property type="entry name" value="Ganglioside GM2 activator"/>
    <property type="match status" value="1"/>
</dbReference>
<evidence type="ECO:0008006" key="4">
    <source>
        <dbReference type="Google" id="ProtNLM"/>
    </source>
</evidence>
<dbReference type="InterPro" id="IPR010512">
    <property type="entry name" value="DUF1091"/>
</dbReference>
<proteinExistence type="predicted"/>
<keyword evidence="1" id="KW-0732">Signal</keyword>
<feature type="non-terminal residue" evidence="2">
    <location>
        <position position="1"/>
    </location>
</feature>
<dbReference type="Pfam" id="PF06477">
    <property type="entry name" value="DUF1091"/>
    <property type="match status" value="1"/>
</dbReference>